<dbReference type="AlphaFoldDB" id="A0A1G2DA70"/>
<dbReference type="Proteomes" id="UP000178099">
    <property type="component" value="Unassembled WGS sequence"/>
</dbReference>
<dbReference type="InterPro" id="IPR003812">
    <property type="entry name" value="Fido"/>
</dbReference>
<dbReference type="EMBL" id="MHLN01000038">
    <property type="protein sequence ID" value="OGZ10519.1"/>
    <property type="molecule type" value="Genomic_DNA"/>
</dbReference>
<dbReference type="InterPro" id="IPR053737">
    <property type="entry name" value="Type_II_TA_Toxin"/>
</dbReference>
<comment type="caution">
    <text evidence="2">The sequence shown here is derived from an EMBL/GenBank/DDBJ whole genome shotgun (WGS) entry which is preliminary data.</text>
</comment>
<feature type="domain" description="Fido" evidence="1">
    <location>
        <begin position="2"/>
        <end position="120"/>
    </location>
</feature>
<dbReference type="InterPro" id="IPR036597">
    <property type="entry name" value="Fido-like_dom_sf"/>
</dbReference>
<accession>A0A1G2DA70</accession>
<dbReference type="Pfam" id="PF02661">
    <property type="entry name" value="Fic"/>
    <property type="match status" value="1"/>
</dbReference>
<sequence length="160" mass="18701">MESRFDLVKKHYTRHEEVPHYTRETSGMGKLLGVLEKVRIDLYYPTLFDKATYLLVAINKGHFFSNGNKRLALVIALDFLILNGARVQDLSGDRFEGYKRKLSEIFGNVQFEEYPEFTPEEFALYHLSLIVAESHRYVGNDFDALKQKVNDFFVFSFTEE</sequence>
<dbReference type="PROSITE" id="PS51459">
    <property type="entry name" value="FIDO"/>
    <property type="match status" value="1"/>
</dbReference>
<evidence type="ECO:0000313" key="3">
    <source>
        <dbReference type="Proteomes" id="UP000178099"/>
    </source>
</evidence>
<protein>
    <recommendedName>
        <fullName evidence="1">Fido domain-containing protein</fullName>
    </recommendedName>
</protein>
<dbReference type="SUPFAM" id="SSF140931">
    <property type="entry name" value="Fic-like"/>
    <property type="match status" value="1"/>
</dbReference>
<proteinExistence type="predicted"/>
<gene>
    <name evidence="2" type="ORF">A3D67_03170</name>
</gene>
<evidence type="ECO:0000313" key="2">
    <source>
        <dbReference type="EMBL" id="OGZ10519.1"/>
    </source>
</evidence>
<organism evidence="2 3">
    <name type="scientific">Candidatus Lloydbacteria bacterium RIFCSPHIGHO2_02_FULL_51_22</name>
    <dbReference type="NCBI Taxonomy" id="1798663"/>
    <lineage>
        <taxon>Bacteria</taxon>
        <taxon>Candidatus Lloydiibacteriota</taxon>
    </lineage>
</organism>
<dbReference type="Gene3D" id="1.20.120.1870">
    <property type="entry name" value="Fic/DOC protein, Fido domain"/>
    <property type="match status" value="1"/>
</dbReference>
<name>A0A1G2DA70_9BACT</name>
<evidence type="ECO:0000259" key="1">
    <source>
        <dbReference type="PROSITE" id="PS51459"/>
    </source>
</evidence>
<reference evidence="2 3" key="1">
    <citation type="journal article" date="2016" name="Nat. Commun.">
        <title>Thousands of microbial genomes shed light on interconnected biogeochemical processes in an aquifer system.</title>
        <authorList>
            <person name="Anantharaman K."/>
            <person name="Brown C.T."/>
            <person name="Hug L.A."/>
            <person name="Sharon I."/>
            <person name="Castelle C.J."/>
            <person name="Probst A.J."/>
            <person name="Thomas B.C."/>
            <person name="Singh A."/>
            <person name="Wilkins M.J."/>
            <person name="Karaoz U."/>
            <person name="Brodie E.L."/>
            <person name="Williams K.H."/>
            <person name="Hubbard S.S."/>
            <person name="Banfield J.F."/>
        </authorList>
    </citation>
    <scope>NUCLEOTIDE SEQUENCE [LARGE SCALE GENOMIC DNA]</scope>
</reference>